<dbReference type="Gene3D" id="2.60.40.1930">
    <property type="match status" value="1"/>
</dbReference>
<evidence type="ECO:0000256" key="2">
    <source>
        <dbReference type="ARBA" id="ARBA00022729"/>
    </source>
</evidence>
<dbReference type="InterPro" id="IPR041246">
    <property type="entry name" value="Bact_MG10"/>
</dbReference>
<keyword evidence="2" id="KW-0732">Signal</keyword>
<dbReference type="Pfam" id="PF11974">
    <property type="entry name" value="bMG3"/>
    <property type="match status" value="1"/>
</dbReference>
<dbReference type="GO" id="GO:0004866">
    <property type="term" value="F:endopeptidase inhibitor activity"/>
    <property type="evidence" value="ECO:0007669"/>
    <property type="project" value="InterPro"/>
</dbReference>
<dbReference type="PANTHER" id="PTHR40094">
    <property type="entry name" value="ALPHA-2-MACROGLOBULIN HOMOLOG"/>
    <property type="match status" value="1"/>
</dbReference>
<protein>
    <recommendedName>
        <fullName evidence="6">Alpha-2-macroglobulin</fullName>
    </recommendedName>
</protein>
<dbReference type="InterPro" id="IPR051802">
    <property type="entry name" value="YfhM-like"/>
</dbReference>
<dbReference type="InterPro" id="IPR008930">
    <property type="entry name" value="Terpenoid_cyclase/PrenylTrfase"/>
</dbReference>
<sequence length="1825" mass="196276">MFRVSALLAALVGFAGVFVLRAESADQTGPVLGVLRTAPDSVALPGDVVTVTFDRPVAGGLDETVSAESLFRIEPAVPGRVEWRDPVTLRFTPAAPLRPGATYTVTVDDDFAAMDGARLPRPHRFSFTVQTARILTGYPVGPNGTPLYLEPDPRFFVMVSSGVEPAALAAAGRLELGKACEGPRTVALRGVGARPIGTGDPEWLRYFGTTGTTAGDEMRRVVELAPARPLPPGCQGELVLPVGMGEAETVRWTFATYGPLRVVEGGCPAYNCHYGPAVIEFSTPVRGADVLRYVRLDRDRPFVVSDTTAEQASWVLEGRLQPRRNYTITVDPALPDIFGQRLGTPARIAFTTPAVPPSVVHPHGKLVIEREGFRTLAVQHVNVDTLEVTVVSVPDSLEGRLLSNGRGGWNEVWSRLRPRAARRRIPVRSERDRSSVTGVALAAPDARRGPGGTLMLVEVGGAGVDTADGGHPLALVQVTDLAVHARVGVDQAVVWVTGVGDGKARGGVDVALHDGSGAVRATGRTDERGVATLTGFRPAAPPRDTACTGGEECRWVPPMEGYVAARVGADRALVGISEYDPDLSPYRFGLYGAWGEERAPAAGAVFTERGIYRPGEPVYAKAILRHGPLGSLAPPAPGDSIRWRFTDRQGEPLRERTVPLSRFGTADQAFRLPADAALGDYGVQVLLYRDREWRQVGFASYQVAEYRPPEFLVDVSAGAEPRFAGQRLRATVGGRYLFGAPMGRAPVRWSARQEPASPWELAIPGTEGWYLGDTGEWWEEESHDPGVLASGVDTLDARGYRELDVALPPLPRGRPVRVSVVAEVADANRQVVAGVASVLVHPAEFYVGARPEGAGYFWAAGTPVRVGVTAVRPDGRTVTGVAVQGAVVRREWHRVRRNRGGMYDEMGEWVSDTVATCRVSTPGTCAFTPRAGGTYTVSLTATDAQGRQARTTFTRWAVGGDWVPWNDEGKFSMDVVPDKPRYSVGDTATVLIDSPFTEAEAWVTVERERVLEQRRIRITSGTHTLRIPITEGFAPNAFVSVIVVRGRSAPPGTVDDPGRPTLRVGYAELQVTPEVKRLAVEVTPLRPEYRPGDSARIRVRVRDGTGRGQVSEVTLWAVDEGVLSLTGYKTPDPLELLYQPRGIGMRLGSNLVAVAPQVPEGQKGTRNPGGSGGQDLTGILRSRFRPTAFFVGSVVTDANGEAVVTGGLPDNITTFRVMAVAVTAGDRYGSGQSPLLATRPLIARPALPRFLREGDDFTAGVVVNHRFGRPVNARVTVQASGVTMSGAAQRDVTLVAGRGAEARFGFQAPVLGDSATFRFGVTGGGEADAVQVRIPIHPANRPVVQTSSGVLRDTATVEFILSPDADPARSRVELGFGTSPLSLVQAFGRRLELYPYECTEQLSSGVLPLIGLYRARAGLGEGAVPADAHRRIAAVVSIVGRRQRADGGIGLWDASGWTSPWLTSYAGRMMLEARGAGVEVSDSVLARMGRYLEASLQEPEMLRAVLDPAQQGLDWVLGERVAAADFLSRLGRPNVPAENQLLGQAARLSWEDRLSLAEMLMRRGATVPARQLLAAAWDGVQIRGTRAVLPASAFRRDFYFASRVRPAARLLTATLAVQPEHAGIGALVETLVQEGRAEAREPWNTQDYGAAVLALLRFQETQRGAPERTVRLRVGERTLVETRARHGERGDTVPELAGLLTTLPDGRRALRLSLDAPGGGPPVYYHVSVREVVSRPTATPLDRGIAVERWYETLDTRRPTTTVAEGEVVRVRLRLTVGDDRQMVILDDPLPAGLEAVDLSLRTVSPFAMDAFREGGGEGEDEGLV</sequence>
<dbReference type="Pfam" id="PF07703">
    <property type="entry name" value="A2M_BRD"/>
    <property type="match status" value="1"/>
</dbReference>
<dbReference type="Pfam" id="PF01835">
    <property type="entry name" value="MG2"/>
    <property type="match status" value="1"/>
</dbReference>
<evidence type="ECO:0000259" key="3">
    <source>
        <dbReference type="SMART" id="SM01359"/>
    </source>
</evidence>
<organism evidence="5">
    <name type="scientific">uncultured Gemmatimonadota bacterium</name>
    <dbReference type="NCBI Taxonomy" id="203437"/>
    <lineage>
        <taxon>Bacteria</taxon>
        <taxon>Pseudomonadati</taxon>
        <taxon>Gemmatimonadota</taxon>
        <taxon>environmental samples</taxon>
    </lineage>
</organism>
<accession>A0A6J4LZ40</accession>
<gene>
    <name evidence="5" type="ORF">AVDCRST_MAG89-2851</name>
</gene>
<dbReference type="Gene3D" id="2.60.40.3710">
    <property type="match status" value="1"/>
</dbReference>
<dbReference type="InterPro" id="IPR021868">
    <property type="entry name" value="Alpha_2_Macroglob_MG3"/>
</dbReference>
<dbReference type="InterPro" id="IPR002890">
    <property type="entry name" value="MG2"/>
</dbReference>
<comment type="similarity">
    <text evidence="1">Belongs to the protease inhibitor I39 (alpha-2-macroglobulin) family. Bacterial alpha-2-macroglobulin subfamily.</text>
</comment>
<dbReference type="Gene3D" id="1.50.10.20">
    <property type="match status" value="1"/>
</dbReference>
<evidence type="ECO:0000259" key="4">
    <source>
        <dbReference type="SMART" id="SM01360"/>
    </source>
</evidence>
<dbReference type="InterPro" id="IPR032812">
    <property type="entry name" value="SbsA_Ig"/>
</dbReference>
<evidence type="ECO:0008006" key="6">
    <source>
        <dbReference type="Google" id="ProtNLM"/>
    </source>
</evidence>
<evidence type="ECO:0000256" key="1">
    <source>
        <dbReference type="ARBA" id="ARBA00010556"/>
    </source>
</evidence>
<dbReference type="SUPFAM" id="SSF48239">
    <property type="entry name" value="Terpenoid cyclases/Protein prenyltransferases"/>
    <property type="match status" value="1"/>
</dbReference>
<dbReference type="PANTHER" id="PTHR40094:SF1">
    <property type="entry name" value="UBIQUITIN DOMAIN-CONTAINING PROTEIN"/>
    <property type="match status" value="1"/>
</dbReference>
<dbReference type="SMART" id="SM01359">
    <property type="entry name" value="A2M_N_2"/>
    <property type="match status" value="1"/>
</dbReference>
<feature type="domain" description="Alpha-2-macroglobulin" evidence="4">
    <location>
        <begin position="1187"/>
        <end position="1277"/>
    </location>
</feature>
<dbReference type="Pfam" id="PF13205">
    <property type="entry name" value="Big_5"/>
    <property type="match status" value="1"/>
</dbReference>
<proteinExistence type="inferred from homology"/>
<dbReference type="SMART" id="SM01360">
    <property type="entry name" value="A2M"/>
    <property type="match status" value="1"/>
</dbReference>
<dbReference type="InterPro" id="IPR001599">
    <property type="entry name" value="Macroglobln_a2"/>
</dbReference>
<dbReference type="InterPro" id="IPR011625">
    <property type="entry name" value="A2M_N_BRD"/>
</dbReference>
<dbReference type="EMBL" id="CADCTV010000594">
    <property type="protein sequence ID" value="CAA9345692.1"/>
    <property type="molecule type" value="Genomic_DNA"/>
</dbReference>
<evidence type="ECO:0000313" key="5">
    <source>
        <dbReference type="EMBL" id="CAA9345692.1"/>
    </source>
</evidence>
<name>A0A6J4LZ40_9BACT</name>
<feature type="domain" description="Alpha-2-macroglobulin bait region" evidence="3">
    <location>
        <begin position="973"/>
        <end position="1125"/>
    </location>
</feature>
<dbReference type="Pfam" id="PF00207">
    <property type="entry name" value="A2M"/>
    <property type="match status" value="1"/>
</dbReference>
<dbReference type="Pfam" id="PF17973">
    <property type="entry name" value="bMG10"/>
    <property type="match status" value="1"/>
</dbReference>
<reference evidence="5" key="1">
    <citation type="submission" date="2020-02" db="EMBL/GenBank/DDBJ databases">
        <authorList>
            <person name="Meier V. D."/>
        </authorList>
    </citation>
    <scope>NUCLEOTIDE SEQUENCE</scope>
    <source>
        <strain evidence="5">AVDCRST_MAG89</strain>
    </source>
</reference>